<dbReference type="PROSITE" id="PS00420">
    <property type="entry name" value="SRCR_1"/>
    <property type="match status" value="5"/>
</dbReference>
<keyword evidence="4" id="KW-0325">Glycoprotein</keyword>
<comment type="caution">
    <text evidence="5">Lacks conserved residue(s) required for the propagation of feature annotation.</text>
</comment>
<feature type="disulfide bond" evidence="5">
    <location>
        <begin position="337"/>
        <end position="398"/>
    </location>
</feature>
<evidence type="ECO:0000259" key="8">
    <source>
        <dbReference type="PROSITE" id="PS51034"/>
    </source>
</evidence>
<dbReference type="InterPro" id="IPR055356">
    <property type="entry name" value="ZP-N"/>
</dbReference>
<evidence type="ECO:0000256" key="6">
    <source>
        <dbReference type="SAM" id="SignalP"/>
    </source>
</evidence>
<name>A0A9Q9XEH2_CYPCA</name>
<dbReference type="PROSITE" id="PS51034">
    <property type="entry name" value="ZP_2"/>
    <property type="match status" value="1"/>
</dbReference>
<feature type="disulfide bond" evidence="5">
    <location>
        <begin position="465"/>
        <end position="526"/>
    </location>
</feature>
<accession>A0A9Q9XEH2</accession>
<dbReference type="GeneID" id="109058946"/>
<dbReference type="InterPro" id="IPR001507">
    <property type="entry name" value="ZP_dom"/>
</dbReference>
<feature type="signal peptide" evidence="6">
    <location>
        <begin position="1"/>
        <end position="22"/>
    </location>
</feature>
<feature type="disulfide bond" evidence="5">
    <location>
        <begin position="67"/>
        <end position="131"/>
    </location>
</feature>
<dbReference type="OrthoDB" id="536948at2759"/>
<proteinExistence type="predicted"/>
<keyword evidence="2" id="KW-0677">Repeat</keyword>
<dbReference type="SMART" id="SM00202">
    <property type="entry name" value="SR"/>
    <property type="match status" value="6"/>
</dbReference>
<feature type="disulfide bond" evidence="5">
    <location>
        <begin position="593"/>
        <end position="654"/>
    </location>
</feature>
<dbReference type="Pfam" id="PF00100">
    <property type="entry name" value="Zona_pellucida"/>
    <property type="match status" value="1"/>
</dbReference>
<feature type="chain" id="PRO_5040497719" evidence="6">
    <location>
        <begin position="23"/>
        <end position="1111"/>
    </location>
</feature>
<dbReference type="Proteomes" id="UP001155660">
    <property type="component" value="Chromosome A4"/>
</dbReference>
<feature type="disulfide bond" evidence="5">
    <location>
        <begin position="624"/>
        <end position="634"/>
    </location>
</feature>
<evidence type="ECO:0000313" key="9">
    <source>
        <dbReference type="RefSeq" id="XP_042600344.1"/>
    </source>
</evidence>
<feature type="disulfide bond" evidence="5">
    <location>
        <begin position="111"/>
        <end position="121"/>
    </location>
</feature>
<protein>
    <submittedName>
        <fullName evidence="9">Deleted in malignant brain tumors 1 protein-like isoform X1</fullName>
    </submittedName>
</protein>
<feature type="domain" description="SRCR" evidence="7">
    <location>
        <begin position="555"/>
        <end position="655"/>
    </location>
</feature>
<keyword evidence="1 6" id="KW-0732">Signal</keyword>
<feature type="disulfide bond" evidence="5">
    <location>
        <begin position="708"/>
        <end position="772"/>
    </location>
</feature>
<dbReference type="PROSITE" id="PS50287">
    <property type="entry name" value="SRCR_2"/>
    <property type="match status" value="6"/>
</dbReference>
<keyword evidence="3 5" id="KW-1015">Disulfide bond</keyword>
<dbReference type="KEGG" id="ccar:109058946"/>
<evidence type="ECO:0000256" key="2">
    <source>
        <dbReference type="ARBA" id="ARBA00022737"/>
    </source>
</evidence>
<reference evidence="9" key="1">
    <citation type="submission" date="2025-08" db="UniProtKB">
        <authorList>
            <consortium name="RefSeq"/>
        </authorList>
    </citation>
    <scope>IDENTIFICATION</scope>
    <source>
        <tissue evidence="9">Muscle</tissue>
    </source>
</reference>
<feature type="domain" description="ZP" evidence="8">
    <location>
        <begin position="828"/>
        <end position="1080"/>
    </location>
</feature>
<dbReference type="PANTHER" id="PTHR19331">
    <property type="entry name" value="SCAVENGER RECEPTOR DOMAIN-CONTAINING"/>
    <property type="match status" value="1"/>
</dbReference>
<feature type="disulfide bond" evidence="5">
    <location>
        <begin position="752"/>
        <end position="762"/>
    </location>
</feature>
<feature type="domain" description="SRCR" evidence="7">
    <location>
        <begin position="170"/>
        <end position="271"/>
    </location>
</feature>
<feature type="domain" description="SRCR" evidence="7">
    <location>
        <begin position="42"/>
        <end position="142"/>
    </location>
</feature>
<feature type="disulfide bond" evidence="5">
    <location>
        <begin position="580"/>
        <end position="644"/>
    </location>
</feature>
<feature type="domain" description="SRCR" evidence="7">
    <location>
        <begin position="683"/>
        <end position="783"/>
    </location>
</feature>
<feature type="disulfide bond" evidence="5">
    <location>
        <begin position="324"/>
        <end position="388"/>
    </location>
</feature>
<feature type="disulfide bond" evidence="5">
    <location>
        <begin position="209"/>
        <end position="270"/>
    </location>
</feature>
<feature type="domain" description="SRCR" evidence="7">
    <location>
        <begin position="299"/>
        <end position="399"/>
    </location>
</feature>
<evidence type="ECO:0000256" key="1">
    <source>
        <dbReference type="ARBA" id="ARBA00022729"/>
    </source>
</evidence>
<evidence type="ECO:0000259" key="7">
    <source>
        <dbReference type="PROSITE" id="PS50287"/>
    </source>
</evidence>
<feature type="disulfide bond" evidence="5">
    <location>
        <begin position="452"/>
        <end position="516"/>
    </location>
</feature>
<dbReference type="FunFam" id="3.10.250.10:FF:000006">
    <property type="entry name" value="neurotrypsin isoform X2"/>
    <property type="match status" value="6"/>
</dbReference>
<organism evidence="9">
    <name type="scientific">Cyprinus carpio</name>
    <name type="common">Common carp</name>
    <dbReference type="NCBI Taxonomy" id="7962"/>
    <lineage>
        <taxon>Eukaryota</taxon>
        <taxon>Metazoa</taxon>
        <taxon>Chordata</taxon>
        <taxon>Craniata</taxon>
        <taxon>Vertebrata</taxon>
        <taxon>Euteleostomi</taxon>
        <taxon>Actinopterygii</taxon>
        <taxon>Neopterygii</taxon>
        <taxon>Teleostei</taxon>
        <taxon>Ostariophysi</taxon>
        <taxon>Cypriniformes</taxon>
        <taxon>Cyprinidae</taxon>
        <taxon>Cyprininae</taxon>
        <taxon>Cyprinus</taxon>
    </lineage>
</organism>
<dbReference type="InterPro" id="IPR001190">
    <property type="entry name" value="SRCR"/>
</dbReference>
<dbReference type="RefSeq" id="XP_042600344.1">
    <property type="nucleotide sequence ID" value="XM_042744410.1"/>
</dbReference>
<feature type="disulfide bond" evidence="5">
    <location>
        <begin position="496"/>
        <end position="506"/>
    </location>
</feature>
<dbReference type="PANTHER" id="PTHR19331:SF482">
    <property type="entry name" value="SCAVENGER RECEPTOR CLASS A MEMBER 5"/>
    <property type="match status" value="1"/>
</dbReference>
<feature type="disulfide bond" evidence="5">
    <location>
        <begin position="721"/>
        <end position="782"/>
    </location>
</feature>
<sequence length="1111" mass="118475">MRFLISLCVSLLLLNNGEIINGQTPATVTLNTTASQPGVGAVRLVNGPNLCSGRVEVFHNEIWGTVCDDLWDSTDAAVVCRELGCGNVTEAKSSAYFGQGSGQIWLDDVQCRGNESTLKNCSSLGWGSHNCGHQEDAGVICQGQAQTSAAPRTVTVTFNTTASQPGVGAVRLVNGPNLCSGRVEVFHNGIWGTVCDDLWDSTDAAVVVCRELGCGNVTEAKSSAYFGQGSGQIWLDDVQCRGNESTLKNCSSIGWGSHNCGHQEDAGVICQGQAQTSAAPRTVTVTLNTTASQPGVGAVRLVNGPNLCSGRVEVLHNGIWGTVCDDLWDSTDAAVVCRELGCGNVTEAKSSAYFGQGSGQIWLDDVQCRGNESTLKNCSSLGWGSHNCGHQEDAGVICQGQAQTSAAPRTATVTLNTTASQPGVGAVRLVNGPNLCSGRVEVFHNGIWGTVCDDLWDSTDAAVVCRELGCGNVTEAKSSAYFGQGSGQIWLDDVQCRGNESTLKNCSSIGWGSHNCGHQEDAGVICQGQAQTSAAPRTATVTLNTTASQPGVGAVRLVNGSNLCSGRVEVLHNGIWGTVCDDLWDSTDAAVVCRELGCGNVIEAKSSAYFGQGSGQIWLDDVQCRGNESTLKNCSSIGWGSHNCGHQEDAGVICQGQAQTSAAPRTATVTLNTTASQPGVGAVRLVNGSNLCSGRVEVLHNGIWGTVCDDLWDSTDAAVVCRELGCGNVIEAKSSAYFGQGSGQIWLDDVQCRGNESTLKNCSSLGWGSHNCGHQEDAGVICQALNDPCFELNCTEDEWCGEKNGVYGCFCNKSHQRPDPESFDFSEVCESSSGSMSLSRCQLFEAGFPTDNLHLNDPNCKGTVWNGRVEFYFDNNDHICGTSLVANGTHFIYENFIFGTSGSTKGPISRKRILKMNFSCIYPQTQTLSMNMEINPLESIVHKKLPAGQGTYQVRMVPYQDAEFSQPFTGSVNVELNQQMFLEIRVEGVDSRQFATVIDTCWATPENDPNHSVHWDLISGECPSPNDNTVELLQNGVSTSSRFSFSMFVFTANFTKVYVHCTVHICLLTGNHCSTQCDSGYHWREGRSAEFHDSASISMGPLVLSEKKQGI</sequence>
<evidence type="ECO:0000256" key="5">
    <source>
        <dbReference type="PROSITE-ProRule" id="PRU00196"/>
    </source>
</evidence>
<dbReference type="SMART" id="SM00241">
    <property type="entry name" value="ZP"/>
    <property type="match status" value="1"/>
</dbReference>
<feature type="disulfide bond" evidence="5">
    <location>
        <begin position="240"/>
        <end position="250"/>
    </location>
</feature>
<evidence type="ECO:0000256" key="4">
    <source>
        <dbReference type="ARBA" id="ARBA00023180"/>
    </source>
</evidence>
<dbReference type="InterPro" id="IPR055355">
    <property type="entry name" value="ZP-C"/>
</dbReference>
<dbReference type="Pfam" id="PF00530">
    <property type="entry name" value="SRCR"/>
    <property type="match status" value="6"/>
</dbReference>
<gene>
    <name evidence="9" type="primary">LOC109058946</name>
</gene>
<dbReference type="GO" id="GO:0016020">
    <property type="term" value="C:membrane"/>
    <property type="evidence" value="ECO:0007669"/>
    <property type="project" value="InterPro"/>
</dbReference>
<feature type="domain" description="SRCR" evidence="7">
    <location>
        <begin position="427"/>
        <end position="527"/>
    </location>
</feature>
<feature type="disulfide bond" evidence="5">
    <location>
        <begin position="368"/>
        <end position="378"/>
    </location>
</feature>
<dbReference type="SMR" id="A0A9Q9XEH2"/>
<feature type="disulfide bond" evidence="5">
    <location>
        <begin position="80"/>
        <end position="141"/>
    </location>
</feature>
<dbReference type="AlphaFoldDB" id="A0A9Q9XEH2"/>
<dbReference type="Pfam" id="PF23344">
    <property type="entry name" value="ZP-N"/>
    <property type="match status" value="1"/>
</dbReference>
<evidence type="ECO:0000256" key="3">
    <source>
        <dbReference type="ARBA" id="ARBA00023157"/>
    </source>
</evidence>